<accession>A0A8J5XKK4</accession>
<dbReference type="GO" id="GO:0031261">
    <property type="term" value="C:DNA replication preinitiation complex"/>
    <property type="evidence" value="ECO:0007669"/>
    <property type="project" value="TreeGrafter"/>
</dbReference>
<feature type="compositionally biased region" description="Low complexity" evidence="1">
    <location>
        <begin position="1002"/>
        <end position="1011"/>
    </location>
</feature>
<dbReference type="Pfam" id="PF07034">
    <property type="entry name" value="ORC3_N"/>
    <property type="match status" value="1"/>
</dbReference>
<feature type="region of interest" description="Disordered" evidence="1">
    <location>
        <begin position="288"/>
        <end position="350"/>
    </location>
</feature>
<feature type="region of interest" description="Disordered" evidence="1">
    <location>
        <begin position="937"/>
        <end position="975"/>
    </location>
</feature>
<feature type="compositionally biased region" description="Acidic residues" evidence="1">
    <location>
        <begin position="1232"/>
        <end position="1244"/>
    </location>
</feature>
<organism evidence="3 4">
    <name type="scientific">Diacronema lutheri</name>
    <name type="common">Unicellular marine alga</name>
    <name type="synonym">Monochrysis lutheri</name>
    <dbReference type="NCBI Taxonomy" id="2081491"/>
    <lineage>
        <taxon>Eukaryota</taxon>
        <taxon>Haptista</taxon>
        <taxon>Haptophyta</taxon>
        <taxon>Pavlovophyceae</taxon>
        <taxon>Pavlovales</taxon>
        <taxon>Pavlovaceae</taxon>
        <taxon>Diacronema</taxon>
    </lineage>
</organism>
<dbReference type="GO" id="GO:0003688">
    <property type="term" value="F:DNA replication origin binding"/>
    <property type="evidence" value="ECO:0007669"/>
    <property type="project" value="TreeGrafter"/>
</dbReference>
<dbReference type="EMBL" id="JAGTXO010000001">
    <property type="protein sequence ID" value="KAG8471041.1"/>
    <property type="molecule type" value="Genomic_DNA"/>
</dbReference>
<dbReference type="InterPro" id="IPR020795">
    <property type="entry name" value="ORC3"/>
</dbReference>
<feature type="region of interest" description="Disordered" evidence="1">
    <location>
        <begin position="616"/>
        <end position="648"/>
    </location>
</feature>
<dbReference type="GO" id="GO:0005656">
    <property type="term" value="C:nuclear pre-replicative complex"/>
    <property type="evidence" value="ECO:0007669"/>
    <property type="project" value="TreeGrafter"/>
</dbReference>
<feature type="region of interest" description="Disordered" evidence="1">
    <location>
        <begin position="1176"/>
        <end position="1259"/>
    </location>
</feature>
<feature type="domain" description="Origin recognition complex subunit 3 N-terminal" evidence="2">
    <location>
        <begin position="114"/>
        <end position="432"/>
    </location>
</feature>
<keyword evidence="4" id="KW-1185">Reference proteome</keyword>
<gene>
    <name evidence="3" type="ORF">KFE25_009462</name>
</gene>
<protein>
    <recommendedName>
        <fullName evidence="2">Origin recognition complex subunit 3 N-terminal domain-containing protein</fullName>
    </recommendedName>
</protein>
<feature type="compositionally biased region" description="Gly residues" evidence="1">
    <location>
        <begin position="239"/>
        <end position="253"/>
    </location>
</feature>
<feature type="compositionally biased region" description="Acidic residues" evidence="1">
    <location>
        <begin position="317"/>
        <end position="335"/>
    </location>
</feature>
<feature type="region of interest" description="Disordered" evidence="1">
    <location>
        <begin position="990"/>
        <end position="1011"/>
    </location>
</feature>
<dbReference type="GO" id="GO:0005664">
    <property type="term" value="C:nuclear origin of replication recognition complex"/>
    <property type="evidence" value="ECO:0007669"/>
    <property type="project" value="InterPro"/>
</dbReference>
<proteinExistence type="predicted"/>
<feature type="compositionally biased region" description="Acidic residues" evidence="1">
    <location>
        <begin position="48"/>
        <end position="59"/>
    </location>
</feature>
<feature type="region of interest" description="Disordered" evidence="1">
    <location>
        <begin position="1"/>
        <end position="76"/>
    </location>
</feature>
<dbReference type="PANTHER" id="PTHR12748:SF0">
    <property type="entry name" value="ORIGIN RECOGNITION COMPLEX SUBUNIT 3"/>
    <property type="match status" value="1"/>
</dbReference>
<dbReference type="OrthoDB" id="10683420at2759"/>
<feature type="region of interest" description="Disordered" evidence="1">
    <location>
        <begin position="816"/>
        <end position="844"/>
    </location>
</feature>
<dbReference type="Proteomes" id="UP000751190">
    <property type="component" value="Unassembled WGS sequence"/>
</dbReference>
<feature type="compositionally biased region" description="Low complexity" evidence="1">
    <location>
        <begin position="27"/>
        <end position="40"/>
    </location>
</feature>
<name>A0A8J5XKK4_DIALT</name>
<dbReference type="GO" id="GO:0006270">
    <property type="term" value="P:DNA replication initiation"/>
    <property type="evidence" value="ECO:0007669"/>
    <property type="project" value="TreeGrafter"/>
</dbReference>
<feature type="region of interest" description="Disordered" evidence="1">
    <location>
        <begin position="232"/>
        <end position="253"/>
    </location>
</feature>
<feature type="compositionally biased region" description="Low complexity" evidence="1">
    <location>
        <begin position="624"/>
        <end position="637"/>
    </location>
</feature>
<evidence type="ECO:0000256" key="1">
    <source>
        <dbReference type="SAM" id="MobiDB-lite"/>
    </source>
</evidence>
<feature type="compositionally biased region" description="Basic and acidic residues" evidence="1">
    <location>
        <begin position="832"/>
        <end position="842"/>
    </location>
</feature>
<feature type="region of interest" description="Disordered" evidence="1">
    <location>
        <begin position="1052"/>
        <end position="1127"/>
    </location>
</feature>
<evidence type="ECO:0000259" key="2">
    <source>
        <dbReference type="Pfam" id="PF07034"/>
    </source>
</evidence>
<comment type="caution">
    <text evidence="3">The sequence shown here is derived from an EMBL/GenBank/DDBJ whole genome shotgun (WGS) entry which is preliminary data.</text>
</comment>
<sequence>MSTPRSTRARALVPASGGSGVLATPSPARRGVGRPTAAARPARRVDEGSESGGDDVDDSASERDGEAGAPQLDEGERATECCFWHEPTVYGSAAPLATRRFEPLHADGRGASAREEVEFVRAREAAHDAHVATIRGEVAQLVAQTNAHVFNGVIAFLRAHPPAERRLPLAIIATRCNAHDELHALAQLGAAVRAAGLSRLVVHVRAAECANVHTAVRAIAGALLETPTAGARSAASSGAGAGSDGAGTLGRGRGPLAKPNGCAAHDLRLIGRWYAARLAASRRRRAARARASDGDDGDGAAGGGNARAPIASAERNDGEDEEAEDVASDTSEAESDGAHAANSEQRPAAAPLAPCADEPIVVVLADADLLTASALDDVVYACGKAFEQHALPIALVAGVATSADSLIRLLPRTSLSRVRTTRFRLQPALGSLDEAILRIFLGARTSGARGAARGARGGARMLGVQMSARAFEQLCEQFLAETLSLSASAHMITLSSWLHFASQPLSFLAAAAPSCYAECAALARHLTPYHLARARALPSVRRALDDDDDARAELGAPPARASAAVGDDELRARVGRWLWALHEHSHTSRVAMLALNDGLASLAAVPCSTHVATRVGGAGGGAEPPGVARPTGASDAADGGEGGEHAGPIGAAARVKAVRWQLSLREIYCSALHGAGGVNRIAAHLAAELGGGGGGGGITSSLPVLGALGGGHATSSRGASAIASGRGPEGLVAFADAMLAALDGAGDDRGDGGGDDDNNDARAPSTPSSDRAPPIDSAAALERATRALRTARSKAYALLAPYANADGAAGGVEAVGAATSGQPQPSLPREQSAAEREREQRHWSAAKRRAAALLACAAPAQPAAADREREAAVAAARAMSDATAILVRGCLHPLRALPLGEIASGTPGGEAKLLREWCAPRVRETVEEGLARFSAVATAPARAPPTAPTPPADSARARIRPHATDGGGAAASTSGRVGSARLAAVAGHTGASAKGGVGSVGSAGSVAAPSGARRSELLRAGARACSAGGMGAERPRSARTVALDAAHVGVGSAAGSADGARAGARPTRRAESQPPSPARRATPSRGAAPSGARLPSSAACAPAPSARGARDGVSAGAAGASSFSPQRSGACAVTDLQVAHAFFSAAEARALNLAVWHADFERRLALARAGASLEEVLAREEPSAPRRAGKQRKSAETRRGDAKRRRSGNADAPLAAGTRGRARSRAPVGQDGECDEEDDEDELEAWTAGQPQQPQGPVDPELLARFIGAIGSLHTHGLVRASTRHPGHVIKMVFDKAELQ</sequence>
<feature type="compositionally biased region" description="Low complexity" evidence="1">
    <location>
        <begin position="1052"/>
        <end position="1065"/>
    </location>
</feature>
<dbReference type="PANTHER" id="PTHR12748">
    <property type="entry name" value="ORIGIN RECOGNITION COMPLEX SUBUNIT 3"/>
    <property type="match status" value="1"/>
</dbReference>
<evidence type="ECO:0000313" key="3">
    <source>
        <dbReference type="EMBL" id="KAG8471041.1"/>
    </source>
</evidence>
<dbReference type="InterPro" id="IPR045667">
    <property type="entry name" value="ORC3_N"/>
</dbReference>
<reference evidence="3" key="1">
    <citation type="submission" date="2021-05" db="EMBL/GenBank/DDBJ databases">
        <title>The genome of the haptophyte Pavlova lutheri (Diacronema luteri, Pavlovales) - a model for lipid biosynthesis in eukaryotic algae.</title>
        <authorList>
            <person name="Hulatt C.J."/>
            <person name="Posewitz M.C."/>
        </authorList>
    </citation>
    <scope>NUCLEOTIDE SEQUENCE</scope>
    <source>
        <strain evidence="3">NIVA-4/92</strain>
    </source>
</reference>
<feature type="compositionally biased region" description="Low complexity" evidence="1">
    <location>
        <begin position="1078"/>
        <end position="1122"/>
    </location>
</feature>
<evidence type="ECO:0000313" key="4">
    <source>
        <dbReference type="Proteomes" id="UP000751190"/>
    </source>
</evidence>
<feature type="region of interest" description="Disordered" evidence="1">
    <location>
        <begin position="745"/>
        <end position="776"/>
    </location>
</feature>
<feature type="compositionally biased region" description="Pro residues" evidence="1">
    <location>
        <begin position="942"/>
        <end position="951"/>
    </location>
</feature>